<dbReference type="FunFam" id="3.40.50.10140:FF:000007">
    <property type="entry name" value="Disease resistance protein (TIR-NBS-LRR class)"/>
    <property type="match status" value="1"/>
</dbReference>
<keyword evidence="6" id="KW-0520">NAD</keyword>
<feature type="region of interest" description="Disordered" evidence="8">
    <location>
        <begin position="81"/>
        <end position="114"/>
    </location>
</feature>
<evidence type="ECO:0000256" key="2">
    <source>
        <dbReference type="ARBA" id="ARBA00022614"/>
    </source>
</evidence>
<dbReference type="GO" id="GO:0061809">
    <property type="term" value="F:NAD+ nucleosidase activity, cyclic ADP-ribose generating"/>
    <property type="evidence" value="ECO:0007669"/>
    <property type="project" value="UniProtKB-EC"/>
</dbReference>
<accession>A0A2K1ZUB2</accession>
<dbReference type="InterPro" id="IPR001611">
    <property type="entry name" value="Leu-rich_rpt"/>
</dbReference>
<dbReference type="PROSITE" id="PS50104">
    <property type="entry name" value="TIR"/>
    <property type="match status" value="1"/>
</dbReference>
<dbReference type="FunFam" id="1.10.8.430:FF:000002">
    <property type="entry name" value="Disease resistance protein (TIR-NBS-LRR class)"/>
    <property type="match status" value="1"/>
</dbReference>
<gene>
    <name evidence="10" type="ORF">POPTR_007G143300</name>
</gene>
<evidence type="ECO:0000259" key="9">
    <source>
        <dbReference type="PROSITE" id="PS50104"/>
    </source>
</evidence>
<keyword evidence="2" id="KW-0433">Leucine-rich repeat</keyword>
<evidence type="ECO:0000256" key="4">
    <source>
        <dbReference type="ARBA" id="ARBA00022801"/>
    </source>
</evidence>
<dbReference type="PRINTS" id="PR00364">
    <property type="entry name" value="DISEASERSIST"/>
</dbReference>
<dbReference type="InterPro" id="IPR042197">
    <property type="entry name" value="Apaf_helical"/>
</dbReference>
<dbReference type="InterPro" id="IPR036390">
    <property type="entry name" value="WH_DNA-bd_sf"/>
</dbReference>
<dbReference type="PANTHER" id="PTHR11017">
    <property type="entry name" value="LEUCINE-RICH REPEAT-CONTAINING PROTEIN"/>
    <property type="match status" value="1"/>
</dbReference>
<evidence type="ECO:0000256" key="6">
    <source>
        <dbReference type="ARBA" id="ARBA00023027"/>
    </source>
</evidence>
<dbReference type="EMBL" id="CM009296">
    <property type="protein sequence ID" value="PNT28863.1"/>
    <property type="molecule type" value="Genomic_DNA"/>
</dbReference>
<dbReference type="Proteomes" id="UP000006729">
    <property type="component" value="Chromosome 7"/>
</dbReference>
<dbReference type="GO" id="GO:0006952">
    <property type="term" value="P:defense response"/>
    <property type="evidence" value="ECO:0007669"/>
    <property type="project" value="UniProtKB-KW"/>
</dbReference>
<dbReference type="Gene3D" id="3.40.50.300">
    <property type="entry name" value="P-loop containing nucleotide triphosphate hydrolases"/>
    <property type="match status" value="1"/>
</dbReference>
<evidence type="ECO:0000256" key="7">
    <source>
        <dbReference type="ARBA" id="ARBA00047304"/>
    </source>
</evidence>
<keyword evidence="5" id="KW-0611">Plant defense</keyword>
<dbReference type="InterPro" id="IPR044974">
    <property type="entry name" value="Disease_R_plants"/>
</dbReference>
<dbReference type="GO" id="GO:0007165">
    <property type="term" value="P:signal transduction"/>
    <property type="evidence" value="ECO:0007669"/>
    <property type="project" value="InterPro"/>
</dbReference>
<dbReference type="Pfam" id="PF23282">
    <property type="entry name" value="WHD_ROQ1"/>
    <property type="match status" value="1"/>
</dbReference>
<proteinExistence type="predicted"/>
<dbReference type="InterPro" id="IPR000157">
    <property type="entry name" value="TIR_dom"/>
</dbReference>
<dbReference type="Pfam" id="PF01582">
    <property type="entry name" value="TIR"/>
    <property type="match status" value="1"/>
</dbReference>
<keyword evidence="4" id="KW-0378">Hydrolase</keyword>
<dbReference type="InterPro" id="IPR002182">
    <property type="entry name" value="NB-ARC"/>
</dbReference>
<dbReference type="SMART" id="SM00255">
    <property type="entry name" value="TIR"/>
    <property type="match status" value="1"/>
</dbReference>
<sequence>MSLYGDFRLNPSVIPSAFQMVNQSRQPNLSDCCNLIFEVTRFVESEQLKHHRIEINIIDEFIELIPCMSSRTRSFYFRMRKEKRKQSKDEENDSSSRKRRKADLTAMTEPDSSRSRPQWAYDVFLSFRGKDTRKTFTDHLYTALVQAGIHTFRDDDELPRGEEISQHLLEAIQESKICIVVFSKGYASSRWCLDELVEILKCKYRKTGQIALPIFYDIDPSDVRKQTGSFAEAFVKHEERSEEKVKEWREALEEAGNLSGWNLKDMTNGHEAKFIQHIIKEVWNKLSPKDMNVGTHPVGIDPLVNEIRDFVSNGTEKVCIVGIHGMPGIGKTTIAKEVFDKLCDEFEGSSFLLNVKEKSESKDMVLLQKQLLHDILRQNTEKINNVDRGKVLIKERLPHKRVLVVVDDVARPDQLLDLMGEPSWLGPGSRVIITTRDESLLLEADQRYQVQELNRDNSLQLFCRHAFRDTKPAKDYVELSNDVVEYCGGLPLALKVLGSCLYGKNQARWESVIDRLRKFPNSEIQKKLRISFDTLDESTLKNTFLDIACFFIGRKKEYVAKVLEGRYGYNPEDDFGTLIERSLIKVDDSGTIGMHDLLRGMGREIVKEESPENPAQRSRIWSQEDAWIVLKMQMGTEVVKGLTLDVRRSEDKSLSTGSFTKMKLLKLLQINGVELTGSFERLSKVLTWICWLECPLEFLPSDFTLDYLVVIDMRYSNIRELWKEKKILNKLKILDLSYSKNLVKTPNMHSLNLEKLLLEGCSSLVEIHQCIGHSKSLVSLNISGCSQLQKLPECMGDIECFTELLADGINNEQFLSSVEHLRCVRKLSLRGHWDWNWNLPYWPSPNSSWIPAFLLTPTSTIWRLLGKLKLGYGLSERATNSVDFGGLSSLEELDLSGNNFFSLPSGIGILSKLRLLTVQECRNLVSIPELPSNLEHLDAFGCQSMQWALCYGGYGYHILFNHCYTFSHRDKFTMIPNWFSYSGKGTSLSFHIPPVFQGLVVGVACQCLLGHFETAKLGIKNKSNGIQLFEAKVCDFASRNWVRYISISEMAMKEYSGDEGLELFVEVRDKFLEMIEYAEVFECGIHVIVEKTDSFEGSEWDHESEVGRDRVIPAPPYLSQNALYNSIEIDGKQGQSNLSKYAEDRLLERIFDYHYLRPFDYSMIPKCFRYRGEGCSLSFRIPLVFEGLVIWAVCSGGGRQEFKAIIKNKSNGIQLFEATHARPYFRSRWVRFISKREMAMEKYCGDDELELHVILRSKKSIVVRCGIHVIEAYPYERSIYDQTPALDHDIDYYETSFEGSGLDHEIDNQESGVESDRTIPSPPYHLLHHPRHGSMRFSTRQQWKAFLIRAFSLWKIRIIQKLSPNDLN</sequence>
<name>A0A2K1ZUB2_POPTR</name>
<dbReference type="InParanoid" id="A0A2K1ZUB2"/>
<dbReference type="PROSITE" id="PS51450">
    <property type="entry name" value="LRR"/>
    <property type="match status" value="1"/>
</dbReference>
<dbReference type="EC" id="3.2.2.6" evidence="1"/>
<evidence type="ECO:0000256" key="3">
    <source>
        <dbReference type="ARBA" id="ARBA00022737"/>
    </source>
</evidence>
<comment type="catalytic activity">
    <reaction evidence="7">
        <text>NAD(+) + H2O = ADP-D-ribose + nicotinamide + H(+)</text>
        <dbReference type="Rhea" id="RHEA:16301"/>
        <dbReference type="ChEBI" id="CHEBI:15377"/>
        <dbReference type="ChEBI" id="CHEBI:15378"/>
        <dbReference type="ChEBI" id="CHEBI:17154"/>
        <dbReference type="ChEBI" id="CHEBI:57540"/>
        <dbReference type="ChEBI" id="CHEBI:57967"/>
        <dbReference type="EC" id="3.2.2.6"/>
    </reaction>
    <physiologicalReaction direction="left-to-right" evidence="7">
        <dbReference type="Rhea" id="RHEA:16302"/>
    </physiologicalReaction>
</comment>
<feature type="domain" description="TIR" evidence="9">
    <location>
        <begin position="119"/>
        <end position="286"/>
    </location>
</feature>
<dbReference type="GO" id="GO:0043531">
    <property type="term" value="F:ADP binding"/>
    <property type="evidence" value="ECO:0007669"/>
    <property type="project" value="InterPro"/>
</dbReference>
<evidence type="ECO:0000256" key="5">
    <source>
        <dbReference type="ARBA" id="ARBA00022821"/>
    </source>
</evidence>
<dbReference type="Gene3D" id="3.40.50.10140">
    <property type="entry name" value="Toll/interleukin-1 receptor homology (TIR) domain"/>
    <property type="match status" value="1"/>
</dbReference>
<evidence type="ECO:0000313" key="11">
    <source>
        <dbReference type="Proteomes" id="UP000006729"/>
    </source>
</evidence>
<dbReference type="SUPFAM" id="SSF52200">
    <property type="entry name" value="Toll/Interleukin receptor TIR domain"/>
    <property type="match status" value="1"/>
</dbReference>
<reference evidence="10 11" key="1">
    <citation type="journal article" date="2006" name="Science">
        <title>The genome of black cottonwood, Populus trichocarpa (Torr. &amp; Gray).</title>
        <authorList>
            <person name="Tuskan G.A."/>
            <person name="Difazio S."/>
            <person name="Jansson S."/>
            <person name="Bohlmann J."/>
            <person name="Grigoriev I."/>
            <person name="Hellsten U."/>
            <person name="Putnam N."/>
            <person name="Ralph S."/>
            <person name="Rombauts S."/>
            <person name="Salamov A."/>
            <person name="Schein J."/>
            <person name="Sterck L."/>
            <person name="Aerts A."/>
            <person name="Bhalerao R.R."/>
            <person name="Bhalerao R.P."/>
            <person name="Blaudez D."/>
            <person name="Boerjan W."/>
            <person name="Brun A."/>
            <person name="Brunner A."/>
            <person name="Busov V."/>
            <person name="Campbell M."/>
            <person name="Carlson J."/>
            <person name="Chalot M."/>
            <person name="Chapman J."/>
            <person name="Chen G.L."/>
            <person name="Cooper D."/>
            <person name="Coutinho P.M."/>
            <person name="Couturier J."/>
            <person name="Covert S."/>
            <person name="Cronk Q."/>
            <person name="Cunningham R."/>
            <person name="Davis J."/>
            <person name="Degroeve S."/>
            <person name="Dejardin A."/>
            <person name="Depamphilis C."/>
            <person name="Detter J."/>
            <person name="Dirks B."/>
            <person name="Dubchak I."/>
            <person name="Duplessis S."/>
            <person name="Ehlting J."/>
            <person name="Ellis B."/>
            <person name="Gendler K."/>
            <person name="Goodstein D."/>
            <person name="Gribskov M."/>
            <person name="Grimwood J."/>
            <person name="Groover A."/>
            <person name="Gunter L."/>
            <person name="Hamberger B."/>
            <person name="Heinze B."/>
            <person name="Helariutta Y."/>
            <person name="Henrissat B."/>
            <person name="Holligan D."/>
            <person name="Holt R."/>
            <person name="Huang W."/>
            <person name="Islam-Faridi N."/>
            <person name="Jones S."/>
            <person name="Jones-Rhoades M."/>
            <person name="Jorgensen R."/>
            <person name="Joshi C."/>
            <person name="Kangasjarvi J."/>
            <person name="Karlsson J."/>
            <person name="Kelleher C."/>
            <person name="Kirkpatrick R."/>
            <person name="Kirst M."/>
            <person name="Kohler A."/>
            <person name="Kalluri U."/>
            <person name="Larimer F."/>
            <person name="Leebens-Mack J."/>
            <person name="Leple J.C."/>
            <person name="Locascio P."/>
            <person name="Lou Y."/>
            <person name="Lucas S."/>
            <person name="Martin F."/>
            <person name="Montanini B."/>
            <person name="Napoli C."/>
            <person name="Nelson D.R."/>
            <person name="Nelson C."/>
            <person name="Nieminen K."/>
            <person name="Nilsson O."/>
            <person name="Pereda V."/>
            <person name="Peter G."/>
            <person name="Philippe R."/>
            <person name="Pilate G."/>
            <person name="Poliakov A."/>
            <person name="Razumovskaya J."/>
            <person name="Richardson P."/>
            <person name="Rinaldi C."/>
            <person name="Ritland K."/>
            <person name="Rouze P."/>
            <person name="Ryaboy D."/>
            <person name="Schmutz J."/>
            <person name="Schrader J."/>
            <person name="Segerman B."/>
            <person name="Shin H."/>
            <person name="Siddiqui A."/>
            <person name="Sterky F."/>
            <person name="Terry A."/>
            <person name="Tsai C.J."/>
            <person name="Uberbacher E."/>
            <person name="Unneberg P."/>
            <person name="Vahala J."/>
            <person name="Wall K."/>
            <person name="Wessler S."/>
            <person name="Yang G."/>
            <person name="Yin T."/>
            <person name="Douglas C."/>
            <person name="Marra M."/>
            <person name="Sandberg G."/>
            <person name="Van de Peer Y."/>
            <person name="Rokhsar D."/>
        </authorList>
    </citation>
    <scope>NUCLEOTIDE SEQUENCE [LARGE SCALE GENOMIC DNA]</scope>
    <source>
        <strain evidence="11">cv. Nisqually</strain>
    </source>
</reference>
<dbReference type="ExpressionAtlas" id="A0A2K1ZUB2">
    <property type="expression patterns" value="differential"/>
</dbReference>
<dbReference type="InterPro" id="IPR027417">
    <property type="entry name" value="P-loop_NTPase"/>
</dbReference>
<evidence type="ECO:0000313" key="10">
    <source>
        <dbReference type="EMBL" id="PNT28863.1"/>
    </source>
</evidence>
<dbReference type="SUPFAM" id="SSF46785">
    <property type="entry name" value="Winged helix' DNA-binding domain"/>
    <property type="match status" value="1"/>
</dbReference>
<dbReference type="SUPFAM" id="SSF52058">
    <property type="entry name" value="L domain-like"/>
    <property type="match status" value="1"/>
</dbReference>
<dbReference type="Pfam" id="PF00931">
    <property type="entry name" value="NB-ARC"/>
    <property type="match status" value="1"/>
</dbReference>
<organism evidence="10 11">
    <name type="scientific">Populus trichocarpa</name>
    <name type="common">Western balsam poplar</name>
    <name type="synonym">Populus balsamifera subsp. trichocarpa</name>
    <dbReference type="NCBI Taxonomy" id="3694"/>
    <lineage>
        <taxon>Eukaryota</taxon>
        <taxon>Viridiplantae</taxon>
        <taxon>Streptophyta</taxon>
        <taxon>Embryophyta</taxon>
        <taxon>Tracheophyta</taxon>
        <taxon>Spermatophyta</taxon>
        <taxon>Magnoliopsida</taxon>
        <taxon>eudicotyledons</taxon>
        <taxon>Gunneridae</taxon>
        <taxon>Pentapetalae</taxon>
        <taxon>rosids</taxon>
        <taxon>fabids</taxon>
        <taxon>Malpighiales</taxon>
        <taxon>Salicaceae</taxon>
        <taxon>Saliceae</taxon>
        <taxon>Populus</taxon>
    </lineage>
</organism>
<dbReference type="InterPro" id="IPR032675">
    <property type="entry name" value="LRR_dom_sf"/>
</dbReference>
<evidence type="ECO:0000256" key="8">
    <source>
        <dbReference type="SAM" id="MobiDB-lite"/>
    </source>
</evidence>
<keyword evidence="11" id="KW-1185">Reference proteome</keyword>
<keyword evidence="3" id="KW-0677">Repeat</keyword>
<dbReference type="InterPro" id="IPR035897">
    <property type="entry name" value="Toll_tir_struct_dom_sf"/>
</dbReference>
<dbReference type="Gene3D" id="1.10.8.430">
    <property type="entry name" value="Helical domain of apoptotic protease-activating factors"/>
    <property type="match status" value="1"/>
</dbReference>
<dbReference type="InterPro" id="IPR058192">
    <property type="entry name" value="WHD_ROQ1-like"/>
</dbReference>
<dbReference type="SUPFAM" id="SSF52540">
    <property type="entry name" value="P-loop containing nucleoside triphosphate hydrolases"/>
    <property type="match status" value="1"/>
</dbReference>
<evidence type="ECO:0000256" key="1">
    <source>
        <dbReference type="ARBA" id="ARBA00011982"/>
    </source>
</evidence>
<dbReference type="PANTHER" id="PTHR11017:SF271">
    <property type="entry name" value="DISEASE RESISTANCE PROTEIN (TIR-NBS-LRR CLASS) FAMILY"/>
    <property type="match status" value="1"/>
</dbReference>
<protein>
    <recommendedName>
        <fullName evidence="1">ADP-ribosyl cyclase/cyclic ADP-ribose hydrolase</fullName>
        <ecNumber evidence="1">3.2.2.6</ecNumber>
    </recommendedName>
</protein>
<dbReference type="Gene3D" id="3.80.10.10">
    <property type="entry name" value="Ribonuclease Inhibitor"/>
    <property type="match status" value="2"/>
</dbReference>